<reference evidence="1 2" key="1">
    <citation type="submission" date="2023-03" db="EMBL/GenBank/DDBJ databases">
        <title>WGS of Gossypium arboreum.</title>
        <authorList>
            <person name="Yu D."/>
        </authorList>
    </citation>
    <scope>NUCLEOTIDE SEQUENCE [LARGE SCALE GENOMIC DNA]</scope>
    <source>
        <tissue evidence="1">Leaf</tissue>
    </source>
</reference>
<protein>
    <recommendedName>
        <fullName evidence="3">Peptidylprolyl isomerase</fullName>
    </recommendedName>
</protein>
<comment type="caution">
    <text evidence="1">The sequence shown here is derived from an EMBL/GenBank/DDBJ whole genome shotgun (WGS) entry which is preliminary data.</text>
</comment>
<proteinExistence type="predicted"/>
<evidence type="ECO:0008006" key="3">
    <source>
        <dbReference type="Google" id="ProtNLM"/>
    </source>
</evidence>
<keyword evidence="2" id="KW-1185">Reference proteome</keyword>
<dbReference type="Proteomes" id="UP001358586">
    <property type="component" value="Chromosome 13"/>
</dbReference>
<evidence type="ECO:0000313" key="2">
    <source>
        <dbReference type="Proteomes" id="UP001358586"/>
    </source>
</evidence>
<name>A0ABR0MEC2_GOSAR</name>
<gene>
    <name evidence="1" type="ORF">PVK06_047782</name>
</gene>
<evidence type="ECO:0000313" key="1">
    <source>
        <dbReference type="EMBL" id="KAK5771564.1"/>
    </source>
</evidence>
<organism evidence="1 2">
    <name type="scientific">Gossypium arboreum</name>
    <name type="common">Tree cotton</name>
    <name type="synonym">Gossypium nanking</name>
    <dbReference type="NCBI Taxonomy" id="29729"/>
    <lineage>
        <taxon>Eukaryota</taxon>
        <taxon>Viridiplantae</taxon>
        <taxon>Streptophyta</taxon>
        <taxon>Embryophyta</taxon>
        <taxon>Tracheophyta</taxon>
        <taxon>Spermatophyta</taxon>
        <taxon>Magnoliopsida</taxon>
        <taxon>eudicotyledons</taxon>
        <taxon>Gunneridae</taxon>
        <taxon>Pentapetalae</taxon>
        <taxon>rosids</taxon>
        <taxon>malvids</taxon>
        <taxon>Malvales</taxon>
        <taxon>Malvaceae</taxon>
        <taxon>Malvoideae</taxon>
        <taxon>Gossypium</taxon>
    </lineage>
</organism>
<accession>A0ABR0MEC2</accession>
<sequence>MLVVYFKWSTRGENPQPVELFAKLADLESVENVSPIIQHSEFDFDLNVGWTDQLECGRTLQMSENPNYGGSSYNNHTPGPHLQIHLEVIISTKADVRERTNNGEDFDQDVEDFSDPDIDEVLNDIDDEGPKKIEDVHGSSFNNPSYGIVLRNELGGDILKVDPNAVHAFEFPEYADIVPAHRLTSNS</sequence>
<dbReference type="EMBL" id="JARKNE010000013">
    <property type="protein sequence ID" value="KAK5771564.1"/>
    <property type="molecule type" value="Genomic_DNA"/>
</dbReference>